<feature type="binding site" evidence="12">
    <location>
        <position position="241"/>
    </location>
    <ligand>
        <name>K(+)</name>
        <dbReference type="ChEBI" id="CHEBI:29103"/>
    </ligand>
</feature>
<gene>
    <name evidence="15" type="primary">rbsK_2</name>
    <name evidence="12" type="synonym">rbsK</name>
    <name evidence="15" type="ORF">GCM10008905_27250</name>
</gene>
<comment type="similarity">
    <text evidence="13">Belongs to the carbohydrate kinase PfkB family. LacC subfamily.</text>
</comment>
<protein>
    <recommendedName>
        <fullName evidence="3 12">Ribokinase</fullName>
        <shortName evidence="12">RK</shortName>
        <ecNumber evidence="2 12">2.7.1.15</ecNumber>
    </recommendedName>
</protein>
<dbReference type="InterPro" id="IPR011611">
    <property type="entry name" value="PfkB_dom"/>
</dbReference>
<dbReference type="InterPro" id="IPR002139">
    <property type="entry name" value="Ribo/fructo_kinase"/>
</dbReference>
<dbReference type="Pfam" id="PF00294">
    <property type="entry name" value="PfkB"/>
    <property type="match status" value="1"/>
</dbReference>
<evidence type="ECO:0000313" key="15">
    <source>
        <dbReference type="EMBL" id="GAA0728409.1"/>
    </source>
</evidence>
<evidence type="ECO:0000313" key="16">
    <source>
        <dbReference type="Proteomes" id="UP001500339"/>
    </source>
</evidence>
<dbReference type="NCBIfam" id="TIGR02152">
    <property type="entry name" value="D_ribokin_bact"/>
    <property type="match status" value="1"/>
</dbReference>
<keyword evidence="16" id="KW-1185">Reference proteome</keyword>
<dbReference type="RefSeq" id="WP_343770501.1">
    <property type="nucleotide sequence ID" value="NZ_BAAACF010000003.1"/>
</dbReference>
<dbReference type="InterPro" id="IPR029056">
    <property type="entry name" value="Ribokinase-like"/>
</dbReference>
<feature type="binding site" evidence="12">
    <location>
        <position position="275"/>
    </location>
    <ligand>
        <name>K(+)</name>
        <dbReference type="ChEBI" id="CHEBI:29103"/>
    </ligand>
</feature>
<keyword evidence="5 12" id="KW-0479">Metal-binding</keyword>
<keyword evidence="11 12" id="KW-0119">Carbohydrate metabolism</keyword>
<comment type="similarity">
    <text evidence="12">Belongs to the carbohydrate kinase PfkB family. Ribokinase subfamily.</text>
</comment>
<evidence type="ECO:0000256" key="4">
    <source>
        <dbReference type="ARBA" id="ARBA00022679"/>
    </source>
</evidence>
<organism evidence="15 16">
    <name type="scientific">Clostridium malenominatum</name>
    <dbReference type="NCBI Taxonomy" id="1539"/>
    <lineage>
        <taxon>Bacteria</taxon>
        <taxon>Bacillati</taxon>
        <taxon>Bacillota</taxon>
        <taxon>Clostridia</taxon>
        <taxon>Eubacteriales</taxon>
        <taxon>Clostridiaceae</taxon>
        <taxon>Clostridium</taxon>
    </lineage>
</organism>
<keyword evidence="10 12" id="KW-0630">Potassium</keyword>
<dbReference type="EMBL" id="BAAACF010000003">
    <property type="protein sequence ID" value="GAA0728409.1"/>
    <property type="molecule type" value="Genomic_DNA"/>
</dbReference>
<dbReference type="InterPro" id="IPR011877">
    <property type="entry name" value="Ribokinase"/>
</dbReference>
<feature type="binding site" evidence="12">
    <location>
        <begin position="10"/>
        <end position="12"/>
    </location>
    <ligand>
        <name>substrate</name>
    </ligand>
</feature>
<keyword evidence="8 12" id="KW-0067">ATP-binding</keyword>
<comment type="function">
    <text evidence="12">Catalyzes the phosphorylation of ribose at O-5 in a reaction requiring ATP and magnesium. The resulting D-ribose-5-phosphate can then be used either for sythesis of nucleotides, histidine, and tryptophan, or as a component of the pentose phosphate pathway.</text>
</comment>
<evidence type="ECO:0000259" key="14">
    <source>
        <dbReference type="Pfam" id="PF00294"/>
    </source>
</evidence>
<comment type="activity regulation">
    <text evidence="12">Activated by a monovalent cation that binds near, but not in, the active site. The most likely occupant of the site in vivo is potassium. Ion binding induces a conformational change that may alter substrate affinity.</text>
</comment>
<dbReference type="PIRSF" id="PIRSF000535">
    <property type="entry name" value="1PFK/6PFK/LacC"/>
    <property type="match status" value="1"/>
</dbReference>
<evidence type="ECO:0000256" key="3">
    <source>
        <dbReference type="ARBA" id="ARBA00016943"/>
    </source>
</evidence>
<feature type="binding site" evidence="12">
    <location>
        <position position="278"/>
    </location>
    <ligand>
        <name>K(+)</name>
        <dbReference type="ChEBI" id="CHEBI:29103"/>
    </ligand>
</feature>
<keyword evidence="13" id="KW-0423">Lactose metabolism</keyword>
<dbReference type="PROSITE" id="PS00584">
    <property type="entry name" value="PFKB_KINASES_2"/>
    <property type="match status" value="1"/>
</dbReference>
<keyword evidence="7 12" id="KW-0418">Kinase</keyword>
<keyword evidence="9 12" id="KW-0460">Magnesium</keyword>
<comment type="pathway">
    <text evidence="12">Carbohydrate metabolism; D-ribose degradation; D-ribose 5-phosphate from beta-D-ribopyranose: step 2/2.</text>
</comment>
<feature type="binding site" evidence="12">
    <location>
        <begin position="244"/>
        <end position="245"/>
    </location>
    <ligand>
        <name>ATP</name>
        <dbReference type="ChEBI" id="CHEBI:30616"/>
    </ligand>
</feature>
<dbReference type="CDD" id="cd01174">
    <property type="entry name" value="ribokinase"/>
    <property type="match status" value="1"/>
</dbReference>
<comment type="subcellular location">
    <subcellularLocation>
        <location evidence="12">Cytoplasm</location>
    </subcellularLocation>
</comment>
<feature type="binding site" evidence="12">
    <location>
        <position position="239"/>
    </location>
    <ligand>
        <name>K(+)</name>
        <dbReference type="ChEBI" id="CHEBI:29103"/>
    </ligand>
</feature>
<feature type="binding site" evidence="12">
    <location>
        <begin position="213"/>
        <end position="218"/>
    </location>
    <ligand>
        <name>ATP</name>
        <dbReference type="ChEBI" id="CHEBI:30616"/>
    </ligand>
</feature>
<evidence type="ECO:0000256" key="1">
    <source>
        <dbReference type="ARBA" id="ARBA00005380"/>
    </source>
</evidence>
<sequence length="298" mass="32066">MEILVIGSINIDYVSTVEKLPKKGETLHANSFEDSAGGKGANQAVGARRLGANVSMIGAVGKDAIGGRLKDSLAREGIDVSRINTVDVPTGNAIITVDKNGDNTIVVYSGANFEIDNKWIEDSEELIKKSDIVVLQLEIPMDAVVYSAKVAKKYNKRVILNPAPAKELPQEIYQYIDYITPNETELQELTSIENIELGVKELLGRGAKNVIVTLGEKGCYYLGEEGTHVVDSFKINAVDTTAAGDSFNGALAVALCQNKDIKDALRYANAVGALTATKKGAQTSLPYGKEVEKFIIMK</sequence>
<keyword evidence="12" id="KW-0963">Cytoplasm</keyword>
<comment type="subunit">
    <text evidence="12">Homodimer.</text>
</comment>
<dbReference type="PANTHER" id="PTHR10584">
    <property type="entry name" value="SUGAR KINASE"/>
    <property type="match status" value="1"/>
</dbReference>
<comment type="cofactor">
    <cofactor evidence="12">
        <name>Mg(2+)</name>
        <dbReference type="ChEBI" id="CHEBI:18420"/>
    </cofactor>
    <text evidence="12">Requires a divalent cation, most likely magnesium in vivo, as an electrophilic catalyst to aid phosphoryl group transfer. It is the chelate of the metal and the nucleotide that is the actual substrate.</text>
</comment>
<feature type="binding site" evidence="12">
    <location>
        <begin position="38"/>
        <end position="42"/>
    </location>
    <ligand>
        <name>substrate</name>
    </ligand>
</feature>
<dbReference type="InterPro" id="IPR002173">
    <property type="entry name" value="Carboh/pur_kinase_PfkB_CS"/>
</dbReference>
<evidence type="ECO:0000256" key="7">
    <source>
        <dbReference type="ARBA" id="ARBA00022777"/>
    </source>
</evidence>
<proteinExistence type="inferred from homology"/>
<feature type="binding site" evidence="12">
    <location>
        <position position="138"/>
    </location>
    <ligand>
        <name>substrate</name>
    </ligand>
</feature>
<feature type="binding site" evidence="12">
    <location>
        <position position="269"/>
    </location>
    <ligand>
        <name>ATP</name>
        <dbReference type="ChEBI" id="CHEBI:30616"/>
    </ligand>
</feature>
<feature type="binding site" evidence="12">
    <location>
        <position position="280"/>
    </location>
    <ligand>
        <name>K(+)</name>
        <dbReference type="ChEBI" id="CHEBI:29103"/>
    </ligand>
</feature>
<comment type="similarity">
    <text evidence="1">Belongs to the carbohydrate kinase pfkB family.</text>
</comment>
<accession>A0ABN1J4C5</accession>
<dbReference type="SUPFAM" id="SSF53613">
    <property type="entry name" value="Ribokinase-like"/>
    <property type="match status" value="1"/>
</dbReference>
<evidence type="ECO:0000256" key="12">
    <source>
        <dbReference type="HAMAP-Rule" id="MF_01987"/>
    </source>
</evidence>
<comment type="caution">
    <text evidence="12">Lacks conserved residue(s) required for the propagation of feature annotation.</text>
</comment>
<evidence type="ECO:0000256" key="13">
    <source>
        <dbReference type="PIRNR" id="PIRNR000535"/>
    </source>
</evidence>
<evidence type="ECO:0000256" key="6">
    <source>
        <dbReference type="ARBA" id="ARBA00022741"/>
    </source>
</evidence>
<evidence type="ECO:0000256" key="10">
    <source>
        <dbReference type="ARBA" id="ARBA00022958"/>
    </source>
</evidence>
<keyword evidence="4 12" id="KW-0808">Transferase</keyword>
<comment type="catalytic activity">
    <reaction evidence="12">
        <text>D-ribose + ATP = D-ribose 5-phosphate + ADP + H(+)</text>
        <dbReference type="Rhea" id="RHEA:13697"/>
        <dbReference type="ChEBI" id="CHEBI:15378"/>
        <dbReference type="ChEBI" id="CHEBI:30616"/>
        <dbReference type="ChEBI" id="CHEBI:47013"/>
        <dbReference type="ChEBI" id="CHEBI:78346"/>
        <dbReference type="ChEBI" id="CHEBI:456216"/>
        <dbReference type="EC" id="2.7.1.15"/>
    </reaction>
</comment>
<evidence type="ECO:0000256" key="5">
    <source>
        <dbReference type="ARBA" id="ARBA00022723"/>
    </source>
</evidence>
<comment type="caution">
    <text evidence="15">The sequence shown here is derived from an EMBL/GenBank/DDBJ whole genome shotgun (WGS) entry which is preliminary data.</text>
</comment>
<feature type="binding site" evidence="12">
    <location>
        <position position="182"/>
    </location>
    <ligand>
        <name>ATP</name>
        <dbReference type="ChEBI" id="CHEBI:30616"/>
    </ligand>
</feature>
<feature type="domain" description="Carbohydrate kinase PfkB" evidence="14">
    <location>
        <begin position="3"/>
        <end position="286"/>
    </location>
</feature>
<feature type="active site" description="Proton acceptor" evidence="12">
    <location>
        <position position="245"/>
    </location>
</feature>
<dbReference type="Proteomes" id="UP001500339">
    <property type="component" value="Unassembled WGS sequence"/>
</dbReference>
<name>A0ABN1J4C5_9CLOT</name>
<dbReference type="PRINTS" id="PR00990">
    <property type="entry name" value="RIBOKINASE"/>
</dbReference>
<comment type="pathway">
    <text evidence="13">Carbohydrate metabolism; D-tagatose 6-phosphate degradation; D-glyceraldehyde 3-phosphate and glycerone phosphate from D-tagatose 6-phosphate: step 1/2.</text>
</comment>
<evidence type="ECO:0000256" key="9">
    <source>
        <dbReference type="ARBA" id="ARBA00022842"/>
    </source>
</evidence>
<dbReference type="Gene3D" id="3.40.1190.20">
    <property type="match status" value="1"/>
</dbReference>
<comment type="catalytic activity">
    <reaction evidence="13">
        <text>D-tagatofuranose 6-phosphate + ATP = D-tagatofuranose 1,6-bisphosphate + ADP + H(+)</text>
        <dbReference type="Rhea" id="RHEA:12420"/>
        <dbReference type="ChEBI" id="CHEBI:15378"/>
        <dbReference type="ChEBI" id="CHEBI:30616"/>
        <dbReference type="ChEBI" id="CHEBI:58694"/>
        <dbReference type="ChEBI" id="CHEBI:58695"/>
        <dbReference type="ChEBI" id="CHEBI:456216"/>
        <dbReference type="EC" id="2.7.1.144"/>
    </reaction>
</comment>
<feature type="binding site" evidence="12">
    <location>
        <position position="284"/>
    </location>
    <ligand>
        <name>K(+)</name>
        <dbReference type="ChEBI" id="CHEBI:29103"/>
    </ligand>
</feature>
<dbReference type="HAMAP" id="MF_01987">
    <property type="entry name" value="Ribokinase"/>
    <property type="match status" value="1"/>
</dbReference>
<dbReference type="EC" id="2.7.1.15" evidence="2 12"/>
<dbReference type="InterPro" id="IPR017583">
    <property type="entry name" value="Tagatose/fructose_Pkinase"/>
</dbReference>
<evidence type="ECO:0000256" key="2">
    <source>
        <dbReference type="ARBA" id="ARBA00012035"/>
    </source>
</evidence>
<reference evidence="15 16" key="1">
    <citation type="journal article" date="2019" name="Int. J. Syst. Evol. Microbiol.">
        <title>The Global Catalogue of Microorganisms (GCM) 10K type strain sequencing project: providing services to taxonomists for standard genome sequencing and annotation.</title>
        <authorList>
            <consortium name="The Broad Institute Genomics Platform"/>
            <consortium name="The Broad Institute Genome Sequencing Center for Infectious Disease"/>
            <person name="Wu L."/>
            <person name="Ma J."/>
        </authorList>
    </citation>
    <scope>NUCLEOTIDE SEQUENCE [LARGE SCALE GENOMIC DNA]</scope>
    <source>
        <strain evidence="15 16">JCM 1405</strain>
    </source>
</reference>
<evidence type="ECO:0000256" key="8">
    <source>
        <dbReference type="ARBA" id="ARBA00022840"/>
    </source>
</evidence>
<evidence type="ECO:0000256" key="11">
    <source>
        <dbReference type="ARBA" id="ARBA00023277"/>
    </source>
</evidence>
<keyword evidence="6 12" id="KW-0547">Nucleotide-binding</keyword>
<feature type="binding site" evidence="12">
    <location>
        <position position="245"/>
    </location>
    <ligand>
        <name>substrate</name>
    </ligand>
</feature>
<dbReference type="PANTHER" id="PTHR10584:SF166">
    <property type="entry name" value="RIBOKINASE"/>
    <property type="match status" value="1"/>
</dbReference>